<dbReference type="CDD" id="cd05819">
    <property type="entry name" value="NHL"/>
    <property type="match status" value="1"/>
</dbReference>
<dbReference type="InterPro" id="IPR011042">
    <property type="entry name" value="6-blade_b-propeller_TolB-like"/>
</dbReference>
<evidence type="ECO:0000256" key="2">
    <source>
        <dbReference type="PROSITE-ProRule" id="PRU00504"/>
    </source>
</evidence>
<evidence type="ECO:0000256" key="4">
    <source>
        <dbReference type="SAM" id="Phobius"/>
    </source>
</evidence>
<sequence length="443" mass="46046">MSALSNCSTTVWALNATTIAGSSDGIAGFNSTLLSAPLDIVVGTNDSIYVMDIVYPYFRIQIFYPGSQLGTVIINASYGTDLNQFSQVSAFSIDVNGNIYILDTGNYRVTKWDPGASTGILVVDYNGSGSSLNQLNNPASIFVEPNTSYIWISDTYNHRIVKWINTSTAMLIGGAGRGSQANQFKYPYGLYVDTSDSNTLYVADTGNNRIQKWLYGASNGITVAGQSAVGGSALNQLSTPVTLIMDMNRAMYIVDSGNNRIILWLLGATSGILIAGGTWGVSPSQLYNPGSVRFDSTGALIVNDNSNNRIQRFPVLCSPDMTSSSSSSTTSVSTNSTSIAATLQNTTTAVPLTTNGLTTSANNPTTILSASTSIANSVTVSATVSTSPIITPSTTVSASAIGTSSATVSTSAVVTPSPTVSTSSLITPSPAVSTSPIVTPSTT</sequence>
<comment type="caution">
    <text evidence="5">The sequence shown here is derived from an EMBL/GenBank/DDBJ whole genome shotgun (WGS) entry which is preliminary data.</text>
</comment>
<evidence type="ECO:0000313" key="6">
    <source>
        <dbReference type="Proteomes" id="UP000663845"/>
    </source>
</evidence>
<dbReference type="SUPFAM" id="SSF101898">
    <property type="entry name" value="NHL repeat"/>
    <property type="match status" value="1"/>
</dbReference>
<dbReference type="EMBL" id="CAJNOG010000156">
    <property type="protein sequence ID" value="CAF1020272.1"/>
    <property type="molecule type" value="Genomic_DNA"/>
</dbReference>
<name>A0A814I496_9BILA</name>
<evidence type="ECO:0000256" key="1">
    <source>
        <dbReference type="ARBA" id="ARBA00022737"/>
    </source>
</evidence>
<dbReference type="Gene3D" id="2.40.10.500">
    <property type="match status" value="1"/>
</dbReference>
<dbReference type="GO" id="GO:0008270">
    <property type="term" value="F:zinc ion binding"/>
    <property type="evidence" value="ECO:0007669"/>
    <property type="project" value="UniProtKB-KW"/>
</dbReference>
<accession>A0A814I496</accession>
<evidence type="ECO:0000313" key="5">
    <source>
        <dbReference type="EMBL" id="CAF1020272.1"/>
    </source>
</evidence>
<feature type="transmembrane region" description="Helical" evidence="4">
    <location>
        <begin position="261"/>
        <end position="281"/>
    </location>
</feature>
<dbReference type="Gene3D" id="2.120.10.30">
    <property type="entry name" value="TolB, C-terminal domain"/>
    <property type="match status" value="1"/>
</dbReference>
<dbReference type="PROSITE" id="PS51125">
    <property type="entry name" value="NHL"/>
    <property type="match status" value="1"/>
</dbReference>
<keyword evidence="4" id="KW-0812">Transmembrane</keyword>
<proteinExistence type="predicted"/>
<evidence type="ECO:0008006" key="7">
    <source>
        <dbReference type="Google" id="ProtNLM"/>
    </source>
</evidence>
<organism evidence="5 6">
    <name type="scientific">Adineta steineri</name>
    <dbReference type="NCBI Taxonomy" id="433720"/>
    <lineage>
        <taxon>Eukaryota</taxon>
        <taxon>Metazoa</taxon>
        <taxon>Spiralia</taxon>
        <taxon>Gnathifera</taxon>
        <taxon>Rotifera</taxon>
        <taxon>Eurotatoria</taxon>
        <taxon>Bdelloidea</taxon>
        <taxon>Adinetida</taxon>
        <taxon>Adinetidae</taxon>
        <taxon>Adineta</taxon>
    </lineage>
</organism>
<dbReference type="PANTHER" id="PTHR24104">
    <property type="entry name" value="E3 UBIQUITIN-PROTEIN LIGASE NHLRC1-RELATED"/>
    <property type="match status" value="1"/>
</dbReference>
<gene>
    <name evidence="5" type="ORF">JYZ213_LOCUS17028</name>
</gene>
<dbReference type="InterPro" id="IPR001258">
    <property type="entry name" value="NHL_repeat"/>
</dbReference>
<feature type="region of interest" description="Disordered" evidence="3">
    <location>
        <begin position="416"/>
        <end position="443"/>
    </location>
</feature>
<dbReference type="AlphaFoldDB" id="A0A814I496"/>
<reference evidence="5" key="1">
    <citation type="submission" date="2021-02" db="EMBL/GenBank/DDBJ databases">
        <authorList>
            <person name="Nowell W R."/>
        </authorList>
    </citation>
    <scope>NUCLEOTIDE SEQUENCE</scope>
</reference>
<evidence type="ECO:0000256" key="3">
    <source>
        <dbReference type="SAM" id="MobiDB-lite"/>
    </source>
</evidence>
<keyword evidence="1" id="KW-0677">Repeat</keyword>
<dbReference type="Proteomes" id="UP000663845">
    <property type="component" value="Unassembled WGS sequence"/>
</dbReference>
<dbReference type="InterPro" id="IPR050952">
    <property type="entry name" value="TRIM-NHL_E3_ligases"/>
</dbReference>
<dbReference type="PANTHER" id="PTHR24104:SF25">
    <property type="entry name" value="PROTEIN LIN-41"/>
    <property type="match status" value="1"/>
</dbReference>
<keyword evidence="4" id="KW-0472">Membrane</keyword>
<protein>
    <recommendedName>
        <fullName evidence="7">NHL repeat containing protein-like protein</fullName>
    </recommendedName>
</protein>
<dbReference type="Pfam" id="PF01436">
    <property type="entry name" value="NHL"/>
    <property type="match status" value="1"/>
</dbReference>
<feature type="repeat" description="NHL" evidence="2">
    <location>
        <begin position="177"/>
        <end position="216"/>
    </location>
</feature>
<keyword evidence="4" id="KW-1133">Transmembrane helix</keyword>